<evidence type="ECO:0000313" key="5">
    <source>
        <dbReference type="Proteomes" id="UP001497623"/>
    </source>
</evidence>
<name>A0AAV2SJB2_MEGNR</name>
<dbReference type="PANTHER" id="PTHR46165">
    <property type="entry name" value="SET AND MYND DOMAIN-CONTAINING PROTEIN 4"/>
    <property type="match status" value="1"/>
</dbReference>
<evidence type="ECO:0000256" key="2">
    <source>
        <dbReference type="ARBA" id="ARBA00022679"/>
    </source>
</evidence>
<keyword evidence="3" id="KW-0949">S-adenosyl-L-methionine</keyword>
<comment type="caution">
    <text evidence="4">The sequence shown here is derived from an EMBL/GenBank/DDBJ whole genome shotgun (WGS) entry which is preliminary data.</text>
</comment>
<dbReference type="GO" id="GO:0032259">
    <property type="term" value="P:methylation"/>
    <property type="evidence" value="ECO:0007669"/>
    <property type="project" value="UniProtKB-KW"/>
</dbReference>
<sequence>MENVNAISSTEKYQKAPEEVYQYQKDGNAEAMFKHVYNQFDSQVKLPLQLNISKPCKDELLSNKLREEGNLVYKRKKFQEALEKYNKCILSAPHPKLSCKKIDKNEYNSLAKGYANRSAVLFQLQEYEMCIRDIYRSISLCSSKITQFKLEERKVKCLIAVERYKEAQEILKTCKLILKNLQIEDKVKESYKNELSKFLDQCDNGMKKGKHRNKKKNRYEEIKCADASASFSSDDVIFAYNNPTPPSLDDEPNPTIPAFSRALNLQYSADQGRYVVATRDIKPG</sequence>
<accession>A0AAV2SJB2</accession>
<dbReference type="GO" id="GO:0008168">
    <property type="term" value="F:methyltransferase activity"/>
    <property type="evidence" value="ECO:0007669"/>
    <property type="project" value="UniProtKB-KW"/>
</dbReference>
<dbReference type="GO" id="GO:0005737">
    <property type="term" value="C:cytoplasm"/>
    <property type="evidence" value="ECO:0007669"/>
    <property type="project" value="TreeGrafter"/>
</dbReference>
<dbReference type="SUPFAM" id="SSF48452">
    <property type="entry name" value="TPR-like"/>
    <property type="match status" value="1"/>
</dbReference>
<dbReference type="Proteomes" id="UP001497623">
    <property type="component" value="Unassembled WGS sequence"/>
</dbReference>
<dbReference type="GO" id="GO:0005634">
    <property type="term" value="C:nucleus"/>
    <property type="evidence" value="ECO:0007669"/>
    <property type="project" value="TreeGrafter"/>
</dbReference>
<dbReference type="AlphaFoldDB" id="A0AAV2SJB2"/>
<dbReference type="InterPro" id="IPR019734">
    <property type="entry name" value="TPR_rpt"/>
</dbReference>
<keyword evidence="2" id="KW-0808">Transferase</keyword>
<evidence type="ECO:0000256" key="3">
    <source>
        <dbReference type="ARBA" id="ARBA00022691"/>
    </source>
</evidence>
<dbReference type="InterPro" id="IPR052097">
    <property type="entry name" value="SET-MYND_domain_protein"/>
</dbReference>
<dbReference type="SMART" id="SM00028">
    <property type="entry name" value="TPR"/>
    <property type="match status" value="2"/>
</dbReference>
<organism evidence="4 5">
    <name type="scientific">Meganyctiphanes norvegica</name>
    <name type="common">Northern krill</name>
    <name type="synonym">Thysanopoda norvegica</name>
    <dbReference type="NCBI Taxonomy" id="48144"/>
    <lineage>
        <taxon>Eukaryota</taxon>
        <taxon>Metazoa</taxon>
        <taxon>Ecdysozoa</taxon>
        <taxon>Arthropoda</taxon>
        <taxon>Crustacea</taxon>
        <taxon>Multicrustacea</taxon>
        <taxon>Malacostraca</taxon>
        <taxon>Eumalacostraca</taxon>
        <taxon>Eucarida</taxon>
        <taxon>Euphausiacea</taxon>
        <taxon>Euphausiidae</taxon>
        <taxon>Meganyctiphanes</taxon>
    </lineage>
</organism>
<evidence type="ECO:0000313" key="4">
    <source>
        <dbReference type="EMBL" id="CAL4197586.1"/>
    </source>
</evidence>
<keyword evidence="5" id="KW-1185">Reference proteome</keyword>
<feature type="non-terminal residue" evidence="4">
    <location>
        <position position="284"/>
    </location>
</feature>
<dbReference type="InterPro" id="IPR011990">
    <property type="entry name" value="TPR-like_helical_dom_sf"/>
</dbReference>
<proteinExistence type="predicted"/>
<dbReference type="GO" id="GO:0042826">
    <property type="term" value="F:histone deacetylase binding"/>
    <property type="evidence" value="ECO:0007669"/>
    <property type="project" value="TreeGrafter"/>
</dbReference>
<dbReference type="PANTHER" id="PTHR46165:SF2">
    <property type="entry name" value="SET AND MYND DOMAIN-CONTAINING PROTEIN 4"/>
    <property type="match status" value="1"/>
</dbReference>
<dbReference type="EMBL" id="CAXKWB010074039">
    <property type="protein sequence ID" value="CAL4197586.1"/>
    <property type="molecule type" value="Genomic_DNA"/>
</dbReference>
<dbReference type="Gene3D" id="1.25.40.10">
    <property type="entry name" value="Tetratricopeptide repeat domain"/>
    <property type="match status" value="1"/>
</dbReference>
<gene>
    <name evidence="4" type="ORF">MNOR_LOCUS37302</name>
</gene>
<reference evidence="4 5" key="1">
    <citation type="submission" date="2024-05" db="EMBL/GenBank/DDBJ databases">
        <authorList>
            <person name="Wallberg A."/>
        </authorList>
    </citation>
    <scope>NUCLEOTIDE SEQUENCE [LARGE SCALE GENOMIC DNA]</scope>
</reference>
<keyword evidence="1" id="KW-0489">Methyltransferase</keyword>
<protein>
    <submittedName>
        <fullName evidence="4">Uncharacterized protein</fullName>
    </submittedName>
</protein>
<evidence type="ECO:0000256" key="1">
    <source>
        <dbReference type="ARBA" id="ARBA00022603"/>
    </source>
</evidence>